<dbReference type="EMBL" id="BART01000260">
    <property type="protein sequence ID" value="GAG69054.1"/>
    <property type="molecule type" value="Genomic_DNA"/>
</dbReference>
<reference evidence="1" key="1">
    <citation type="journal article" date="2014" name="Front. Microbiol.">
        <title>High frequency of phylogenetically diverse reductive dehalogenase-homologous genes in deep subseafloor sedimentary metagenomes.</title>
        <authorList>
            <person name="Kawai M."/>
            <person name="Futagami T."/>
            <person name="Toyoda A."/>
            <person name="Takaki Y."/>
            <person name="Nishi S."/>
            <person name="Hori S."/>
            <person name="Arai W."/>
            <person name="Tsubouchi T."/>
            <person name="Morono Y."/>
            <person name="Uchiyama I."/>
            <person name="Ito T."/>
            <person name="Fujiyama A."/>
            <person name="Inagaki F."/>
            <person name="Takami H."/>
        </authorList>
    </citation>
    <scope>NUCLEOTIDE SEQUENCE</scope>
    <source>
        <strain evidence="1">Expedition CK06-06</strain>
    </source>
</reference>
<name>X0ZI77_9ZZZZ</name>
<proteinExistence type="predicted"/>
<organism evidence="1">
    <name type="scientific">marine sediment metagenome</name>
    <dbReference type="NCBI Taxonomy" id="412755"/>
    <lineage>
        <taxon>unclassified sequences</taxon>
        <taxon>metagenomes</taxon>
        <taxon>ecological metagenomes</taxon>
    </lineage>
</organism>
<dbReference type="AlphaFoldDB" id="X0ZI77"/>
<sequence length="263" mass="30608">MKVFIITEGTKHTGFGHITRCLSLYQAFKERGALPEFIINGDNNIEYLLKDVNYQIFNWLDEKSKLFEKVRDADIVIIDSYLADISVYNTLSDLSKLSVYLDDNKRLDYPKGIVVNGSIYAKELNYPHRNGVTYLLGTKYTPLRKEFWEVSQKKIKENIESIMVTFGGDDAKNMTPKILAFLNNEYPNLIKNVIIGRAFQNIDEIKKYVDKNTNLIYYPDAEKMKEIMLSIFSFIFFCDTSQNSFLKGVYLVPRRYVTPFLWG</sequence>
<gene>
    <name evidence="1" type="ORF">S01H4_01434</name>
</gene>
<comment type="caution">
    <text evidence="1">The sequence shown here is derived from an EMBL/GenBank/DDBJ whole genome shotgun (WGS) entry which is preliminary data.</text>
</comment>
<accession>X0ZI77</accession>
<evidence type="ECO:0000313" key="1">
    <source>
        <dbReference type="EMBL" id="GAG69054.1"/>
    </source>
</evidence>
<dbReference type="Gene3D" id="3.40.50.11190">
    <property type="match status" value="1"/>
</dbReference>
<dbReference type="Gene3D" id="3.40.50.2000">
    <property type="entry name" value="Glycogen Phosphorylase B"/>
    <property type="match status" value="1"/>
</dbReference>
<protein>
    <recommendedName>
        <fullName evidence="2">Glycosyl transferase family 28 C-terminal domain-containing protein</fullName>
    </recommendedName>
</protein>
<evidence type="ECO:0008006" key="2">
    <source>
        <dbReference type="Google" id="ProtNLM"/>
    </source>
</evidence>